<keyword evidence="1" id="KW-1133">Transmembrane helix</keyword>
<dbReference type="KEGG" id="bkr:AAFP32_01580"/>
<feature type="transmembrane region" description="Helical" evidence="1">
    <location>
        <begin position="104"/>
        <end position="123"/>
    </location>
</feature>
<evidence type="ECO:0000256" key="1">
    <source>
        <dbReference type="SAM" id="Phobius"/>
    </source>
</evidence>
<feature type="transmembrane region" description="Helical" evidence="1">
    <location>
        <begin position="143"/>
        <end position="165"/>
    </location>
</feature>
<proteinExistence type="predicted"/>
<keyword evidence="1" id="KW-0472">Membrane</keyword>
<evidence type="ECO:0000313" key="2">
    <source>
        <dbReference type="EMBL" id="XBV89450.1"/>
    </source>
</evidence>
<feature type="transmembrane region" description="Helical" evidence="1">
    <location>
        <begin position="38"/>
        <end position="59"/>
    </location>
</feature>
<dbReference type="RefSeq" id="WP_350270338.1">
    <property type="nucleotide sequence ID" value="NZ_CP158281.1"/>
</dbReference>
<reference evidence="2" key="1">
    <citation type="submission" date="2024-06" db="EMBL/GenBank/DDBJ databases">
        <title>Brevibacterium koreense sp. nov., isolated from jogae-jeotgal, a Korean fermented seafood.</title>
        <authorList>
            <person name="Whon T.W."/>
            <person name="Nam S."/>
            <person name="Kim Y."/>
        </authorList>
    </citation>
    <scope>NUCLEOTIDE SEQUENCE</scope>
    <source>
        <strain evidence="2">CBA3109</strain>
    </source>
</reference>
<sequence>MSNTNGQQKRPNALANRIAGLNDPSMGDERERDVILRAYMFGSIISMYAFLAIAVLFAVIGAGLWTLPLVLGSGLMTFAVSGYCKHEGVDFALAAARAAPRRLVLTQIVTSLIAFAWVFAVGFHQSTGHPLAEAGLGTIISGASGSSIMIGGVIGAVAAIVGMAVSRYRKLKQARLEAAAAADIEDED</sequence>
<gene>
    <name evidence="2" type="ORF">AAFP32_01580</name>
</gene>
<dbReference type="AlphaFoldDB" id="A0AAU7UKS8"/>
<feature type="transmembrane region" description="Helical" evidence="1">
    <location>
        <begin position="65"/>
        <end position="84"/>
    </location>
</feature>
<organism evidence="2">
    <name type="scientific">Brevibacterium koreense</name>
    <dbReference type="NCBI Taxonomy" id="3140787"/>
    <lineage>
        <taxon>Bacteria</taxon>
        <taxon>Bacillati</taxon>
        <taxon>Actinomycetota</taxon>
        <taxon>Actinomycetes</taxon>
        <taxon>Micrococcales</taxon>
        <taxon>Brevibacteriaceae</taxon>
        <taxon>Brevibacterium</taxon>
    </lineage>
</organism>
<protein>
    <submittedName>
        <fullName evidence="2">Uncharacterized protein</fullName>
    </submittedName>
</protein>
<accession>A0AAU7UKS8</accession>
<dbReference type="EMBL" id="CP158281">
    <property type="protein sequence ID" value="XBV89450.1"/>
    <property type="molecule type" value="Genomic_DNA"/>
</dbReference>
<name>A0AAU7UKS8_9MICO</name>
<keyword evidence="1" id="KW-0812">Transmembrane</keyword>